<dbReference type="OrthoDB" id="1638902at2"/>
<keyword evidence="3 6" id="KW-0812">Transmembrane</keyword>
<reference evidence="9" key="1">
    <citation type="submission" date="2016-10" db="EMBL/GenBank/DDBJ databases">
        <authorList>
            <person name="Varghese N."/>
        </authorList>
    </citation>
    <scope>NUCLEOTIDE SEQUENCE [LARGE SCALE GENOMIC DNA]</scope>
    <source>
        <strain evidence="9">DSM 20406</strain>
    </source>
</reference>
<evidence type="ECO:0000256" key="6">
    <source>
        <dbReference type="SAM" id="Phobius"/>
    </source>
</evidence>
<dbReference type="AlphaFoldDB" id="A0A1H6Q0T6"/>
<feature type="transmembrane region" description="Helical" evidence="6">
    <location>
        <begin position="143"/>
        <end position="170"/>
    </location>
</feature>
<proteinExistence type="predicted"/>
<dbReference type="STRING" id="322505.SAMN04487836_10193"/>
<organism evidence="8 9">
    <name type="scientific">Sharpea azabuensis</name>
    <dbReference type="NCBI Taxonomy" id="322505"/>
    <lineage>
        <taxon>Bacteria</taxon>
        <taxon>Bacillati</taxon>
        <taxon>Bacillota</taxon>
        <taxon>Erysipelotrichia</taxon>
        <taxon>Erysipelotrichales</taxon>
        <taxon>Coprobacillaceae</taxon>
        <taxon>Sharpea</taxon>
    </lineage>
</organism>
<evidence type="ECO:0000256" key="2">
    <source>
        <dbReference type="ARBA" id="ARBA00022475"/>
    </source>
</evidence>
<name>A0A1H6Q0T6_9FIRM</name>
<dbReference type="GO" id="GO:0005886">
    <property type="term" value="C:plasma membrane"/>
    <property type="evidence" value="ECO:0007669"/>
    <property type="project" value="UniProtKB-SubCell"/>
</dbReference>
<keyword evidence="2" id="KW-1003">Cell membrane</keyword>
<evidence type="ECO:0000256" key="1">
    <source>
        <dbReference type="ARBA" id="ARBA00004651"/>
    </source>
</evidence>
<keyword evidence="4 6" id="KW-1133">Transmembrane helix</keyword>
<evidence type="ECO:0000313" key="9">
    <source>
        <dbReference type="Proteomes" id="UP000183028"/>
    </source>
</evidence>
<evidence type="ECO:0000256" key="5">
    <source>
        <dbReference type="ARBA" id="ARBA00023136"/>
    </source>
</evidence>
<sequence>MNNDYLFLENLYQLLEQGYGIEETLLLCKEITHHHNADAINIKLKEGIDFKDAILECDFPKQFLEFFEFFAMRLTISAAIRNALAITQTLEKTKKDLIAKMTYPLILMSFLVMFCLFSTFVLFPQVNALFASFSIQKSILFRVLIGLMQLIPLLFILLVIIIVAFFLRFVRALKHKNYRIIERYLHTKLLRRFIQKYFTLKFAIYFNEIMKDRMDANTIIYLLNETMVRSDIKIMIYEIYSRIDEGEAFEDIIEDFEYFDRLFVIMYKMYLQSPKEIKDLSGYIDVVRREMDMAISKFIRYLIPTVYSFVAFFVIVVYIAIILPMMNVIGEI</sequence>
<dbReference type="PANTHER" id="PTHR30012:SF0">
    <property type="entry name" value="TYPE II SECRETION SYSTEM PROTEIN F-RELATED"/>
    <property type="match status" value="1"/>
</dbReference>
<dbReference type="Proteomes" id="UP000183028">
    <property type="component" value="Unassembled WGS sequence"/>
</dbReference>
<dbReference type="EMBL" id="FNYK01000001">
    <property type="protein sequence ID" value="SEI37458.1"/>
    <property type="molecule type" value="Genomic_DNA"/>
</dbReference>
<feature type="transmembrane region" description="Helical" evidence="6">
    <location>
        <begin position="102"/>
        <end position="123"/>
    </location>
</feature>
<keyword evidence="5 6" id="KW-0472">Membrane</keyword>
<comment type="subcellular location">
    <subcellularLocation>
        <location evidence="1">Cell membrane</location>
        <topology evidence="1">Multi-pass membrane protein</topology>
    </subcellularLocation>
</comment>
<feature type="transmembrane region" description="Helical" evidence="6">
    <location>
        <begin position="298"/>
        <end position="323"/>
    </location>
</feature>
<keyword evidence="9" id="KW-1185">Reference proteome</keyword>
<evidence type="ECO:0000313" key="8">
    <source>
        <dbReference type="EMBL" id="SEI37458.1"/>
    </source>
</evidence>
<accession>A0A1H6Q0T6</accession>
<dbReference type="eggNOG" id="COG1459">
    <property type="taxonomic scope" value="Bacteria"/>
</dbReference>
<dbReference type="InterPro" id="IPR003004">
    <property type="entry name" value="GspF/PilC"/>
</dbReference>
<feature type="domain" description="Type II secretion system protein GspF" evidence="7">
    <location>
        <begin position="212"/>
        <end position="324"/>
    </location>
</feature>
<evidence type="ECO:0000256" key="4">
    <source>
        <dbReference type="ARBA" id="ARBA00022989"/>
    </source>
</evidence>
<dbReference type="Pfam" id="PF00482">
    <property type="entry name" value="T2SSF"/>
    <property type="match status" value="1"/>
</dbReference>
<evidence type="ECO:0000256" key="3">
    <source>
        <dbReference type="ARBA" id="ARBA00022692"/>
    </source>
</evidence>
<dbReference type="PANTHER" id="PTHR30012">
    <property type="entry name" value="GENERAL SECRETION PATHWAY PROTEIN"/>
    <property type="match status" value="1"/>
</dbReference>
<protein>
    <submittedName>
        <fullName evidence="8">Type II secretory pathway, component PulF</fullName>
    </submittedName>
</protein>
<dbReference type="GeneID" id="54119217"/>
<dbReference type="InterPro" id="IPR018076">
    <property type="entry name" value="T2SS_GspF_dom"/>
</dbReference>
<gene>
    <name evidence="8" type="ORF">SAMN04487834_100157</name>
</gene>
<dbReference type="RefSeq" id="WP_033161807.1">
    <property type="nucleotide sequence ID" value="NZ_FNYK01000001.1"/>
</dbReference>
<evidence type="ECO:0000259" key="7">
    <source>
        <dbReference type="Pfam" id="PF00482"/>
    </source>
</evidence>